<dbReference type="EMBL" id="CP066744">
    <property type="protein sequence ID" value="QQK07775.1"/>
    <property type="molecule type" value="Genomic_DNA"/>
</dbReference>
<evidence type="ECO:0000313" key="2">
    <source>
        <dbReference type="Proteomes" id="UP000595814"/>
    </source>
</evidence>
<protein>
    <submittedName>
        <fullName evidence="1">Uncharacterized protein</fullName>
    </submittedName>
</protein>
<evidence type="ECO:0000313" key="1">
    <source>
        <dbReference type="EMBL" id="QQK07775.1"/>
    </source>
</evidence>
<accession>A0AC61MQ37</accession>
<keyword evidence="2" id="KW-1185">Reference proteome</keyword>
<sequence length="265" mass="30499">MRLNEFMEQRKSSREYKNKKLSKKEIALVEEILDDVNNKAKDCNVDYRLFNGKDVYEGLKGEGGYSGVMIEAPAYITLGMSQLNDKAYIYGSYYLEDIIGKLSSLGFGTCWVSLFSVDKELKEKVFKLNETVDFILAFGKPVTQSILTDEPYSNRLSMEEFVFFNDFNTPATVEKLEDYGLDEIFYYLRNAPSAFNKQPWRFLIKDGKIDLFIDDFQGNVNLTDAGIVMYYYEQLAALTGINASWDLEVDPCIETDKKFIGRTNF</sequence>
<organism evidence="1 2">
    <name type="scientific">Miniphocaeibacter halophilus</name>
    <dbReference type="NCBI Taxonomy" id="2931922"/>
    <lineage>
        <taxon>Bacteria</taxon>
        <taxon>Bacillati</taxon>
        <taxon>Bacillota</taxon>
        <taxon>Tissierellia</taxon>
        <taxon>Tissierellales</taxon>
        <taxon>Peptoniphilaceae</taxon>
        <taxon>Miniphocaeibacter</taxon>
    </lineage>
</organism>
<reference evidence="1 2" key="1">
    <citation type="journal article" date="2022" name="Int. J. Syst. Evol. Microbiol.">
        <title>Miniphocaeibacter halophilus sp. nov., an ammonium-tolerant acetate-producing bacterium isolated from a biogas system.</title>
        <authorList>
            <person name="Schnurer A."/>
            <person name="Singh A."/>
            <person name="Bi S."/>
            <person name="Qiao W."/>
            <person name="Westerholm M."/>
        </authorList>
    </citation>
    <scope>NUCLEOTIDE SEQUENCE [LARGE SCALE GENOMIC DNA]</scope>
    <source>
        <strain evidence="1 2">AMB_01</strain>
    </source>
</reference>
<gene>
    <name evidence="1" type="ORF">JFY71_10900</name>
</gene>
<name>A0AC61MQ37_9FIRM</name>
<dbReference type="Proteomes" id="UP000595814">
    <property type="component" value="Chromosome"/>
</dbReference>
<proteinExistence type="predicted"/>